<reference evidence="2 3" key="1">
    <citation type="submission" date="2020-04" db="EMBL/GenBank/DDBJ databases">
        <title>CFH 90308 Microbacterium sp.</title>
        <authorList>
            <person name="Nie G."/>
            <person name="Ming H."/>
            <person name="Xia T."/>
        </authorList>
    </citation>
    <scope>NUCLEOTIDE SEQUENCE [LARGE SCALE GENOMIC DNA]</scope>
    <source>
        <strain evidence="2 3">CFH 90308</strain>
    </source>
</reference>
<comment type="caution">
    <text evidence="2">The sequence shown here is derived from an EMBL/GenBank/DDBJ whole genome shotgun (WGS) entry which is preliminary data.</text>
</comment>
<feature type="region of interest" description="Disordered" evidence="1">
    <location>
        <begin position="91"/>
        <end position="117"/>
    </location>
</feature>
<organism evidence="2 3">
    <name type="scientific">Microbacterium salsuginis</name>
    <dbReference type="NCBI Taxonomy" id="2722803"/>
    <lineage>
        <taxon>Bacteria</taxon>
        <taxon>Bacillati</taxon>
        <taxon>Actinomycetota</taxon>
        <taxon>Actinomycetes</taxon>
        <taxon>Micrococcales</taxon>
        <taxon>Microbacteriaceae</taxon>
        <taxon>Microbacterium</taxon>
    </lineage>
</organism>
<name>A0ABX1KGJ2_9MICO</name>
<accession>A0ABX1KGJ2</accession>
<evidence type="ECO:0000313" key="3">
    <source>
        <dbReference type="Proteomes" id="UP001429745"/>
    </source>
</evidence>
<dbReference type="RefSeq" id="WP_168914494.1">
    <property type="nucleotide sequence ID" value="NZ_JABACI010000006.1"/>
</dbReference>
<evidence type="ECO:0000256" key="1">
    <source>
        <dbReference type="SAM" id="MobiDB-lite"/>
    </source>
</evidence>
<keyword evidence="3" id="KW-1185">Reference proteome</keyword>
<protein>
    <submittedName>
        <fullName evidence="2">Uncharacterized protein</fullName>
    </submittedName>
</protein>
<sequence>MGVFSRFRRRRTPYRALSDEERIARYVYLLNTLPASVIESAHASAFREMPAERRREMFEQLRPFMAESEREAASDDPTVLARLVRRAEEHRAQRAAGGGAGAGTAPTATAIRSDAPWVDPRDGVDVRGMLATSGVMLLMANNVLASSAVISYYTMGAGSLQLESEPGWVGETFDPGTGLDGGGAGAGAGDFGGGVDGGLGGGFDGGFGGFGGGGFDGGGGFGG</sequence>
<gene>
    <name evidence="2" type="ORF">HF576_19450</name>
</gene>
<dbReference type="EMBL" id="JABACI010000006">
    <property type="protein sequence ID" value="NLP86014.1"/>
    <property type="molecule type" value="Genomic_DNA"/>
</dbReference>
<dbReference type="Proteomes" id="UP001429745">
    <property type="component" value="Unassembled WGS sequence"/>
</dbReference>
<proteinExistence type="predicted"/>
<evidence type="ECO:0000313" key="2">
    <source>
        <dbReference type="EMBL" id="NLP86014.1"/>
    </source>
</evidence>